<evidence type="ECO:0000313" key="2">
    <source>
        <dbReference type="Proteomes" id="UP000619479"/>
    </source>
</evidence>
<reference evidence="1" key="1">
    <citation type="submission" date="2021-01" db="EMBL/GenBank/DDBJ databases">
        <title>Whole genome shotgun sequence of Actinoplanes cyaneus NBRC 14990.</title>
        <authorList>
            <person name="Komaki H."/>
            <person name="Tamura T."/>
        </authorList>
    </citation>
    <scope>NUCLEOTIDE SEQUENCE</scope>
    <source>
        <strain evidence="1">NBRC 14990</strain>
    </source>
</reference>
<keyword evidence="2" id="KW-1185">Reference proteome</keyword>
<proteinExistence type="predicted"/>
<evidence type="ECO:0000313" key="1">
    <source>
        <dbReference type="EMBL" id="GID69536.1"/>
    </source>
</evidence>
<dbReference type="EMBL" id="BOMH01000063">
    <property type="protein sequence ID" value="GID69536.1"/>
    <property type="molecule type" value="Genomic_DNA"/>
</dbReference>
<sequence>MQGLLPHLADPAVRQTLTGAAPGLAPSVAALLPLPGAPARPGPDLAGLLTRAASLGDVGDLGTAVAATRDGVEPPPVTPRPWLDARPGSDPILPIGDLDELIEALLLVLDRTNRWAHDLDRALDGLAALHLARPGDFGLRVGPVIDRVNRCFERDAPQWGEQIGGDFCHLLAHWLDPGRELPAAVPLDTPRGWLLGRLREVLVMVRDGVASRLLAYPTDREGWIDPVVLAERVIETGDQALQRPLDTAIAVTRLAPWGRAAALERLSGVPGVLAAVVRAACGAGPETGDGGAAVGTAPETVRRAVAWQLGQPHAGPPYLFGEPAAAPPAEIEILPNSAYDQARHVPMPGGGIYLEMTHLPEFQAWQRWHEFAGDARYSTAWASTHWPGDTGWVWTVGLHARRALRWLLEPGQPLPAEAMSRLLREAAGDSAERRALAADLFVQLIDDGRLTSPQLGAALSAPAPSGLSWVWAGPAGYRTVEALRRVSAVSPLHATVVRRALTASAPAWCALPARALCALLTLLDQLCTADGIGPVDDAARAVLTSLATGRGKSAGLARRVLAHPVSGVDWPPAAAAAALAARLERASPVCAASGA</sequence>
<accession>A0A919IR71</accession>
<name>A0A919IR71_9ACTN</name>
<protein>
    <submittedName>
        <fullName evidence="1">Uncharacterized protein</fullName>
    </submittedName>
</protein>
<dbReference type="AlphaFoldDB" id="A0A919IR71"/>
<dbReference type="Proteomes" id="UP000619479">
    <property type="component" value="Unassembled WGS sequence"/>
</dbReference>
<organism evidence="1 2">
    <name type="scientific">Actinoplanes cyaneus</name>
    <dbReference type="NCBI Taxonomy" id="52696"/>
    <lineage>
        <taxon>Bacteria</taxon>
        <taxon>Bacillati</taxon>
        <taxon>Actinomycetota</taxon>
        <taxon>Actinomycetes</taxon>
        <taxon>Micromonosporales</taxon>
        <taxon>Micromonosporaceae</taxon>
        <taxon>Actinoplanes</taxon>
    </lineage>
</organism>
<comment type="caution">
    <text evidence="1">The sequence shown here is derived from an EMBL/GenBank/DDBJ whole genome shotgun (WGS) entry which is preliminary data.</text>
</comment>
<gene>
    <name evidence="1" type="ORF">Acy02nite_74170</name>
</gene>